<organism evidence="2 3">
    <name type="scientific">Actinoplanes missouriensis (strain ATCC 14538 / DSM 43046 / CBS 188.64 / JCM 3121 / NBRC 102363 / NCIMB 12654 / NRRL B-3342 / UNCC 431)</name>
    <dbReference type="NCBI Taxonomy" id="512565"/>
    <lineage>
        <taxon>Bacteria</taxon>
        <taxon>Bacillati</taxon>
        <taxon>Actinomycetota</taxon>
        <taxon>Actinomycetes</taxon>
        <taxon>Micromonosporales</taxon>
        <taxon>Micromonosporaceae</taxon>
        <taxon>Actinoplanes</taxon>
    </lineage>
</organism>
<evidence type="ECO:0000259" key="1">
    <source>
        <dbReference type="Pfam" id="PF03235"/>
    </source>
</evidence>
<name>I0H2J3_ACTM4</name>
<feature type="domain" description="GmrSD restriction endonucleases N-terminal" evidence="1">
    <location>
        <begin position="25"/>
        <end position="110"/>
    </location>
</feature>
<evidence type="ECO:0000313" key="2">
    <source>
        <dbReference type="EMBL" id="BAL87230.1"/>
    </source>
</evidence>
<accession>I0H2J3</accession>
<proteinExistence type="predicted"/>
<dbReference type="AlphaFoldDB" id="I0H2J3"/>
<gene>
    <name evidence="2" type="ordered locus">AMIS_20100</name>
</gene>
<dbReference type="eggNOG" id="COG1479">
    <property type="taxonomic scope" value="Bacteria"/>
</dbReference>
<keyword evidence="3" id="KW-1185">Reference proteome</keyword>
<dbReference type="STRING" id="512565.AMIS_20100"/>
<sequence length="197" mass="21901">MTRQTSEVLARLPLSTSNRQARWLVKQIEDGDLDINPPYQRGAVWTEDQQVALMRSLLSGVPVPTLIVNDRHGQHWTDTATYDRHSGNAPSYAVVDGKQRLLCLKAWFDGELAIPASWIEPECIDHTEDTSDGPYVRSTGLNDYGRRATGERILLPVGEAMAVSLREEAEIYLLVNGGGTPQSDADMDNARRIAEEI</sequence>
<dbReference type="EMBL" id="AP012319">
    <property type="protein sequence ID" value="BAL87230.1"/>
    <property type="molecule type" value="Genomic_DNA"/>
</dbReference>
<reference evidence="2 3" key="1">
    <citation type="submission" date="2012-02" db="EMBL/GenBank/DDBJ databases">
        <title>Complete genome sequence of Actinoplanes missouriensis 431 (= NBRC 102363).</title>
        <authorList>
            <person name="Ohnishi Y."/>
            <person name="Ishikawa J."/>
            <person name="Sekine M."/>
            <person name="Hosoyama A."/>
            <person name="Harada T."/>
            <person name="Narita H."/>
            <person name="Hata T."/>
            <person name="Konno Y."/>
            <person name="Tutikane K."/>
            <person name="Fujita N."/>
            <person name="Horinouchi S."/>
            <person name="Hayakawa M."/>
        </authorList>
    </citation>
    <scope>NUCLEOTIDE SEQUENCE [LARGE SCALE GENOMIC DNA]</scope>
    <source>
        <strain evidence="3">ATCC 14538 / DSM 43046 / CBS 188.64 / JCM 3121 / NBRC 102363 / NCIMB 12654 / NRRL B-3342 / UNCC 431</strain>
    </source>
</reference>
<dbReference type="PANTHER" id="PTHR39639">
    <property type="entry name" value="CHROMOSOME 16, WHOLE GENOME SHOTGUN SEQUENCE"/>
    <property type="match status" value="1"/>
</dbReference>
<dbReference type="PATRIC" id="fig|512565.3.peg.2016"/>
<dbReference type="Pfam" id="PF03235">
    <property type="entry name" value="GmrSD_N"/>
    <property type="match status" value="1"/>
</dbReference>
<protein>
    <recommendedName>
        <fullName evidence="1">GmrSD restriction endonucleases N-terminal domain-containing protein</fullName>
    </recommendedName>
</protein>
<dbReference type="InterPro" id="IPR004919">
    <property type="entry name" value="GmrSD_N"/>
</dbReference>
<dbReference type="Proteomes" id="UP000007882">
    <property type="component" value="Chromosome"/>
</dbReference>
<dbReference type="HOGENOM" id="CLU_1465244_0_0_11"/>
<dbReference type="RefSeq" id="WP_014442125.1">
    <property type="nucleotide sequence ID" value="NC_017093.1"/>
</dbReference>
<dbReference type="KEGG" id="ams:AMIS_20100"/>
<evidence type="ECO:0000313" key="3">
    <source>
        <dbReference type="Proteomes" id="UP000007882"/>
    </source>
</evidence>
<dbReference type="PANTHER" id="PTHR39639:SF1">
    <property type="entry name" value="DUF262 DOMAIN-CONTAINING PROTEIN"/>
    <property type="match status" value="1"/>
</dbReference>